<gene>
    <name evidence="3" type="ORF">SAMN05216199_0115</name>
</gene>
<reference evidence="4" key="1">
    <citation type="submission" date="2016-10" db="EMBL/GenBank/DDBJ databases">
        <authorList>
            <person name="Varghese N."/>
            <person name="Submissions S."/>
        </authorList>
    </citation>
    <scope>NUCLEOTIDE SEQUENCE [LARGE SCALE GENOMIC DNA]</scope>
    <source>
        <strain evidence="4">CGMCC 1.6963</strain>
    </source>
</reference>
<dbReference type="PROSITE" id="PS51186">
    <property type="entry name" value="GNAT"/>
    <property type="match status" value="1"/>
</dbReference>
<feature type="domain" description="N-acetyltransferase" evidence="2">
    <location>
        <begin position="7"/>
        <end position="168"/>
    </location>
</feature>
<keyword evidence="4" id="KW-1185">Reference proteome</keyword>
<protein>
    <submittedName>
        <fullName evidence="3">L-amino acid N-acyltransferase YncA</fullName>
    </submittedName>
</protein>
<evidence type="ECO:0000256" key="1">
    <source>
        <dbReference type="ARBA" id="ARBA00022679"/>
    </source>
</evidence>
<dbReference type="Gene3D" id="3.40.630.30">
    <property type="match status" value="1"/>
</dbReference>
<dbReference type="SUPFAM" id="SSF55729">
    <property type="entry name" value="Acyl-CoA N-acyltransferases (Nat)"/>
    <property type="match status" value="1"/>
</dbReference>
<dbReference type="InterPro" id="IPR050769">
    <property type="entry name" value="NAT_camello-type"/>
</dbReference>
<proteinExistence type="predicted"/>
<dbReference type="PANTHER" id="PTHR13947">
    <property type="entry name" value="GNAT FAMILY N-ACETYLTRANSFERASE"/>
    <property type="match status" value="1"/>
</dbReference>
<dbReference type="Pfam" id="PF00583">
    <property type="entry name" value="Acetyltransf_1"/>
    <property type="match status" value="1"/>
</dbReference>
<dbReference type="STRING" id="587636.SAMN05216199_0115"/>
<dbReference type="GO" id="GO:0008080">
    <property type="term" value="F:N-acetyltransferase activity"/>
    <property type="evidence" value="ECO:0007669"/>
    <property type="project" value="InterPro"/>
</dbReference>
<keyword evidence="3" id="KW-0012">Acyltransferase</keyword>
<dbReference type="CDD" id="cd04301">
    <property type="entry name" value="NAT_SF"/>
    <property type="match status" value="1"/>
</dbReference>
<dbReference type="PANTHER" id="PTHR13947:SF37">
    <property type="entry name" value="LD18367P"/>
    <property type="match status" value="1"/>
</dbReference>
<evidence type="ECO:0000313" key="4">
    <source>
        <dbReference type="Proteomes" id="UP000199019"/>
    </source>
</evidence>
<organism evidence="3 4">
    <name type="scientific">Pedococcus cremeus</name>
    <dbReference type="NCBI Taxonomy" id="587636"/>
    <lineage>
        <taxon>Bacteria</taxon>
        <taxon>Bacillati</taxon>
        <taxon>Actinomycetota</taxon>
        <taxon>Actinomycetes</taxon>
        <taxon>Micrococcales</taxon>
        <taxon>Intrasporangiaceae</taxon>
        <taxon>Pedococcus</taxon>
    </lineage>
</organism>
<evidence type="ECO:0000313" key="3">
    <source>
        <dbReference type="EMBL" id="SES48418.1"/>
    </source>
</evidence>
<evidence type="ECO:0000259" key="2">
    <source>
        <dbReference type="PROSITE" id="PS51186"/>
    </source>
</evidence>
<dbReference type="AlphaFoldDB" id="A0A1H9XQH3"/>
<name>A0A1H9XQH3_9MICO</name>
<accession>A0A1H9XQH3</accession>
<sequence>MPDSLPWTVRRATPDDYAAVGELTVRAYVDDGHLPAGMPYAAVLADAASRDREGELWVAVEEESGRVLGSVTFAAPGSGYAELAGPQEGEFRMLAVAHAARGRGVGEALVRHCIERARELGLHGLVMSTQPSMLPAHRVYERLGFVRDPGRDWEPVPGVDLLAYQRAV</sequence>
<dbReference type="RefSeq" id="WP_245735953.1">
    <property type="nucleotide sequence ID" value="NZ_FOHB01000010.1"/>
</dbReference>
<keyword evidence="1 3" id="KW-0808">Transferase</keyword>
<dbReference type="InterPro" id="IPR000182">
    <property type="entry name" value="GNAT_dom"/>
</dbReference>
<dbReference type="Proteomes" id="UP000199019">
    <property type="component" value="Unassembled WGS sequence"/>
</dbReference>
<dbReference type="InterPro" id="IPR016181">
    <property type="entry name" value="Acyl_CoA_acyltransferase"/>
</dbReference>
<dbReference type="EMBL" id="FOHB01000010">
    <property type="protein sequence ID" value="SES48418.1"/>
    <property type="molecule type" value="Genomic_DNA"/>
</dbReference>